<feature type="compositionally biased region" description="Low complexity" evidence="1">
    <location>
        <begin position="126"/>
        <end position="135"/>
    </location>
</feature>
<evidence type="ECO:0000313" key="3">
    <source>
        <dbReference type="Proteomes" id="UP000762676"/>
    </source>
</evidence>
<feature type="region of interest" description="Disordered" evidence="1">
    <location>
        <begin position="116"/>
        <end position="166"/>
    </location>
</feature>
<organism evidence="2 3">
    <name type="scientific">Elysia marginata</name>
    <dbReference type="NCBI Taxonomy" id="1093978"/>
    <lineage>
        <taxon>Eukaryota</taxon>
        <taxon>Metazoa</taxon>
        <taxon>Spiralia</taxon>
        <taxon>Lophotrochozoa</taxon>
        <taxon>Mollusca</taxon>
        <taxon>Gastropoda</taxon>
        <taxon>Heterobranchia</taxon>
        <taxon>Euthyneura</taxon>
        <taxon>Panpulmonata</taxon>
        <taxon>Sacoglossa</taxon>
        <taxon>Placobranchoidea</taxon>
        <taxon>Plakobranchidae</taxon>
        <taxon>Elysia</taxon>
    </lineage>
</organism>
<gene>
    <name evidence="2" type="ORF">ElyMa_006049500</name>
</gene>
<dbReference type="Proteomes" id="UP000762676">
    <property type="component" value="Unassembled WGS sequence"/>
</dbReference>
<sequence>MINCVITLTAKLGGHREGRACRKPIWGRVIIPPGVPMGQIKTSCMSWKKNMTGADIDRWVGRVRPFERRLNILMLLKNPPNVITVFIYRFRNLDSFSSGFDVSGYTQQYQPQFPQFDQQQHHHQDNQQQQHLSHLQQHDSCSASSTDGSRPGSQSGGNSVTTTQLTPVSPTSLSAAATSAAAAATVAAAEAQAPSLLSLNNVTGDGNASDSGNSNMSVYMGHGQNAGSFMQSTGYPGYHQSSGQGGAYSMLHPASYSSSEACEYTLF</sequence>
<evidence type="ECO:0000313" key="2">
    <source>
        <dbReference type="EMBL" id="GFR86312.1"/>
    </source>
</evidence>
<comment type="caution">
    <text evidence="2">The sequence shown here is derived from an EMBL/GenBank/DDBJ whole genome shotgun (WGS) entry which is preliminary data.</text>
</comment>
<keyword evidence="3" id="KW-1185">Reference proteome</keyword>
<protein>
    <submittedName>
        <fullName evidence="2">Uncharacterized protein</fullName>
    </submittedName>
</protein>
<evidence type="ECO:0000256" key="1">
    <source>
        <dbReference type="SAM" id="MobiDB-lite"/>
    </source>
</evidence>
<name>A0AAV4GLJ6_9GAST</name>
<accession>A0AAV4GLJ6</accession>
<proteinExistence type="predicted"/>
<dbReference type="AlphaFoldDB" id="A0AAV4GLJ6"/>
<reference evidence="2 3" key="1">
    <citation type="journal article" date="2021" name="Elife">
        <title>Chloroplast acquisition without the gene transfer in kleptoplastic sea slugs, Plakobranchus ocellatus.</title>
        <authorList>
            <person name="Maeda T."/>
            <person name="Takahashi S."/>
            <person name="Yoshida T."/>
            <person name="Shimamura S."/>
            <person name="Takaki Y."/>
            <person name="Nagai Y."/>
            <person name="Toyoda A."/>
            <person name="Suzuki Y."/>
            <person name="Arimoto A."/>
            <person name="Ishii H."/>
            <person name="Satoh N."/>
            <person name="Nishiyama T."/>
            <person name="Hasebe M."/>
            <person name="Maruyama T."/>
            <person name="Minagawa J."/>
            <person name="Obokata J."/>
            <person name="Shigenobu S."/>
        </authorList>
    </citation>
    <scope>NUCLEOTIDE SEQUENCE [LARGE SCALE GENOMIC DNA]</scope>
</reference>
<dbReference type="EMBL" id="BMAT01012117">
    <property type="protein sequence ID" value="GFR86312.1"/>
    <property type="molecule type" value="Genomic_DNA"/>
</dbReference>
<feature type="compositionally biased region" description="Polar residues" evidence="1">
    <location>
        <begin position="139"/>
        <end position="165"/>
    </location>
</feature>